<protein>
    <submittedName>
        <fullName evidence="1">Uncharacterized protein</fullName>
    </submittedName>
</protein>
<evidence type="ECO:0000313" key="1">
    <source>
        <dbReference type="EMBL" id="KKK52920.1"/>
    </source>
</evidence>
<name>A0A0F8WWY1_9ZZZZ</name>
<organism evidence="1">
    <name type="scientific">marine sediment metagenome</name>
    <dbReference type="NCBI Taxonomy" id="412755"/>
    <lineage>
        <taxon>unclassified sequences</taxon>
        <taxon>metagenomes</taxon>
        <taxon>ecological metagenomes</taxon>
    </lineage>
</organism>
<feature type="non-terminal residue" evidence="1">
    <location>
        <position position="111"/>
    </location>
</feature>
<sequence length="111" mass="12062">MRGEDVCLELFLAWLAQQHGRRFTVEQAEQPAPGALAATATDGSFRLAVEVHPLLKPVDNPPWTAYRDQLQEEIAADLAGAYALWLPPSGDLPTGPDETRGLVGRVRDLAS</sequence>
<reference evidence="1" key="1">
    <citation type="journal article" date="2015" name="Nature">
        <title>Complex archaea that bridge the gap between prokaryotes and eukaryotes.</title>
        <authorList>
            <person name="Spang A."/>
            <person name="Saw J.H."/>
            <person name="Jorgensen S.L."/>
            <person name="Zaremba-Niedzwiedzka K."/>
            <person name="Martijn J."/>
            <person name="Lind A.E."/>
            <person name="van Eijk R."/>
            <person name="Schleper C."/>
            <person name="Guy L."/>
            <person name="Ettema T.J."/>
        </authorList>
    </citation>
    <scope>NUCLEOTIDE SEQUENCE</scope>
</reference>
<comment type="caution">
    <text evidence="1">The sequence shown here is derived from an EMBL/GenBank/DDBJ whole genome shotgun (WGS) entry which is preliminary data.</text>
</comment>
<proteinExistence type="predicted"/>
<gene>
    <name evidence="1" type="ORF">LCGC14_3100060</name>
</gene>
<dbReference type="AlphaFoldDB" id="A0A0F8WWY1"/>
<accession>A0A0F8WWY1</accession>
<dbReference type="EMBL" id="LAZR01066773">
    <property type="protein sequence ID" value="KKK52920.1"/>
    <property type="molecule type" value="Genomic_DNA"/>
</dbReference>